<feature type="domain" description="Shugoshin N-terminal coiled-coil" evidence="12">
    <location>
        <begin position="17"/>
        <end position="61"/>
    </location>
</feature>
<evidence type="ECO:0000256" key="5">
    <source>
        <dbReference type="ARBA" id="ARBA00022829"/>
    </source>
</evidence>
<dbReference type="Proteomes" id="UP000184356">
    <property type="component" value="Unassembled WGS sequence"/>
</dbReference>
<keyword evidence="7" id="KW-0131">Cell cycle</keyword>
<dbReference type="VEuPathDB" id="FungiDB:ASPSYDRAFT_25342"/>
<keyword evidence="6 9" id="KW-0175">Coiled coil</keyword>
<comment type="similarity">
    <text evidence="2">Belongs to the shugoshin family.</text>
</comment>
<organism evidence="13 14">
    <name type="scientific">Aspergillus sydowii CBS 593.65</name>
    <dbReference type="NCBI Taxonomy" id="1036612"/>
    <lineage>
        <taxon>Eukaryota</taxon>
        <taxon>Fungi</taxon>
        <taxon>Dikarya</taxon>
        <taxon>Ascomycota</taxon>
        <taxon>Pezizomycotina</taxon>
        <taxon>Eurotiomycetes</taxon>
        <taxon>Eurotiomycetidae</taxon>
        <taxon>Eurotiales</taxon>
        <taxon>Aspergillaceae</taxon>
        <taxon>Aspergillus</taxon>
        <taxon>Aspergillus subgen. Nidulantes</taxon>
    </lineage>
</organism>
<proteinExistence type="inferred from homology"/>
<feature type="compositionally biased region" description="Polar residues" evidence="10">
    <location>
        <begin position="662"/>
        <end position="677"/>
    </location>
</feature>
<reference evidence="14" key="1">
    <citation type="journal article" date="2017" name="Genome Biol.">
        <title>Comparative genomics reveals high biological diversity and specific adaptations in the industrially and medically important fungal genus Aspergillus.</title>
        <authorList>
            <person name="de Vries R.P."/>
            <person name="Riley R."/>
            <person name="Wiebenga A."/>
            <person name="Aguilar-Osorio G."/>
            <person name="Amillis S."/>
            <person name="Uchima C.A."/>
            <person name="Anderluh G."/>
            <person name="Asadollahi M."/>
            <person name="Askin M."/>
            <person name="Barry K."/>
            <person name="Battaglia E."/>
            <person name="Bayram O."/>
            <person name="Benocci T."/>
            <person name="Braus-Stromeyer S.A."/>
            <person name="Caldana C."/>
            <person name="Canovas D."/>
            <person name="Cerqueira G.C."/>
            <person name="Chen F."/>
            <person name="Chen W."/>
            <person name="Choi C."/>
            <person name="Clum A."/>
            <person name="Dos Santos R.A."/>
            <person name="Damasio A.R."/>
            <person name="Diallinas G."/>
            <person name="Emri T."/>
            <person name="Fekete E."/>
            <person name="Flipphi M."/>
            <person name="Freyberg S."/>
            <person name="Gallo A."/>
            <person name="Gournas C."/>
            <person name="Habgood R."/>
            <person name="Hainaut M."/>
            <person name="Harispe M.L."/>
            <person name="Henrissat B."/>
            <person name="Hilden K.S."/>
            <person name="Hope R."/>
            <person name="Hossain A."/>
            <person name="Karabika E."/>
            <person name="Karaffa L."/>
            <person name="Karanyi Z."/>
            <person name="Krasevec N."/>
            <person name="Kuo A."/>
            <person name="Kusch H."/>
            <person name="LaButti K."/>
            <person name="Lagendijk E.L."/>
            <person name="Lapidus A."/>
            <person name="Levasseur A."/>
            <person name="Lindquist E."/>
            <person name="Lipzen A."/>
            <person name="Logrieco A.F."/>
            <person name="MacCabe A."/>
            <person name="Maekelae M.R."/>
            <person name="Malavazi I."/>
            <person name="Melin P."/>
            <person name="Meyer V."/>
            <person name="Mielnichuk N."/>
            <person name="Miskei M."/>
            <person name="Molnar A.P."/>
            <person name="Mule G."/>
            <person name="Ngan C.Y."/>
            <person name="Orejas M."/>
            <person name="Orosz E."/>
            <person name="Ouedraogo J.P."/>
            <person name="Overkamp K.M."/>
            <person name="Park H.-S."/>
            <person name="Perrone G."/>
            <person name="Piumi F."/>
            <person name="Punt P.J."/>
            <person name="Ram A.F."/>
            <person name="Ramon A."/>
            <person name="Rauscher S."/>
            <person name="Record E."/>
            <person name="Riano-Pachon D.M."/>
            <person name="Robert V."/>
            <person name="Roehrig J."/>
            <person name="Ruller R."/>
            <person name="Salamov A."/>
            <person name="Salih N.S."/>
            <person name="Samson R.A."/>
            <person name="Sandor E."/>
            <person name="Sanguinetti M."/>
            <person name="Schuetze T."/>
            <person name="Sepcic K."/>
            <person name="Shelest E."/>
            <person name="Sherlock G."/>
            <person name="Sophianopoulou V."/>
            <person name="Squina F.M."/>
            <person name="Sun H."/>
            <person name="Susca A."/>
            <person name="Todd R.B."/>
            <person name="Tsang A."/>
            <person name="Unkles S.E."/>
            <person name="van de Wiele N."/>
            <person name="van Rossen-Uffink D."/>
            <person name="Oliveira J.V."/>
            <person name="Vesth T.C."/>
            <person name="Visser J."/>
            <person name="Yu J.-H."/>
            <person name="Zhou M."/>
            <person name="Andersen M.R."/>
            <person name="Archer D.B."/>
            <person name="Baker S.E."/>
            <person name="Benoit I."/>
            <person name="Brakhage A.A."/>
            <person name="Braus G.H."/>
            <person name="Fischer R."/>
            <person name="Frisvad J.C."/>
            <person name="Goldman G.H."/>
            <person name="Houbraken J."/>
            <person name="Oakley B."/>
            <person name="Pocsi I."/>
            <person name="Scazzocchio C."/>
            <person name="Seiboth B."/>
            <person name="vanKuyk P.A."/>
            <person name="Wortman J."/>
            <person name="Dyer P.S."/>
            <person name="Grigoriev I.V."/>
        </authorList>
    </citation>
    <scope>NUCLEOTIDE SEQUENCE [LARGE SCALE GENOMIC DNA]</scope>
    <source>
        <strain evidence="14">CBS 593.65</strain>
    </source>
</reference>
<dbReference type="GO" id="GO:0000779">
    <property type="term" value="C:condensed chromosome, centromeric region"/>
    <property type="evidence" value="ECO:0007669"/>
    <property type="project" value="UniProtKB-ARBA"/>
</dbReference>
<evidence type="ECO:0008006" key="15">
    <source>
        <dbReference type="Google" id="ProtNLM"/>
    </source>
</evidence>
<keyword evidence="3" id="KW-0158">Chromosome</keyword>
<sequence>MARLNESTASAEPIEILKRRFVRQNREIARVNSIQSLRIRSLESEVSHLLSENVSLREQVIALTQDLERFETAKTLHDGVYDVKTRLDSKIVELSSLITELGSLPRRYAKKTRDEPEPMGKKLPKDSNFTQQVKDANPDRTLELEANGKLPVILEDKCFPRRTLNAQELHELSNSDTDIPSSSGSESSAKSPKQGSEGDNVSIKSHIGYANTSAMIGYAENEHPLPPNLETRRKKRPGPIPANEVHGDTNSTSLLDSRFTRKCGAKRKFSAEDEENFFESAAAEEDDFEFNRPVQSPVRLSAQNSHSAFKMKTGQKQAAKSHVQQPKRKVLEPKSTNSTIFSPTKSSTTKIQDKYQNHTIVGNNENSIPEQSKSDRSRSECSSPKKTSTPITSNDREMKYNKQEMKTEVGSDPMQFHDIEQPEITATPDMPNSRPSRRRGAVVSYTEPNLRDKMRRSTNELGPAVSGDRSRKSSTHADLNWDPQEQSSHKSSSVKKARGSKIANQDHNLVSDETPGEHLKRNLSVSPEKKPQSSARHIDGGKEDAEGQLQEQYVPGEKDLEDQFGNMLPHRDDIVQKDHPLSVHGRSDISMELDQAALVTNRKSRRHSSNTKSSGRNTIPRYCTSDMNAESLYNEMVTTCSGSGSSNSELSVFPTKADTFATGDQQESPNALSLMGSTGTGRGQRIAARRRSMVL</sequence>
<feature type="compositionally biased region" description="Low complexity" evidence="10">
    <location>
        <begin position="174"/>
        <end position="191"/>
    </location>
</feature>
<dbReference type="GO" id="GO:0045132">
    <property type="term" value="P:meiotic chromosome segregation"/>
    <property type="evidence" value="ECO:0007669"/>
    <property type="project" value="InterPro"/>
</dbReference>
<name>A0A1L9TUZ3_9EURO</name>
<feature type="compositionally biased region" description="Low complexity" evidence="10">
    <location>
        <begin position="380"/>
        <end position="393"/>
    </location>
</feature>
<feature type="compositionally biased region" description="Polar residues" evidence="10">
    <location>
        <begin position="334"/>
        <end position="350"/>
    </location>
</feature>
<evidence type="ECO:0000259" key="12">
    <source>
        <dbReference type="Pfam" id="PF07558"/>
    </source>
</evidence>
<dbReference type="OrthoDB" id="5394106at2759"/>
<feature type="region of interest" description="Disordered" evidence="10">
    <location>
        <begin position="220"/>
        <end position="254"/>
    </location>
</feature>
<protein>
    <recommendedName>
        <fullName evidence="15">Shugoshin C-terminal domain-containing protein</fullName>
    </recommendedName>
</protein>
<feature type="domain" description="Shugoshin C-terminal" evidence="11">
    <location>
        <begin position="433"/>
        <end position="456"/>
    </location>
</feature>
<evidence type="ECO:0000259" key="11">
    <source>
        <dbReference type="Pfam" id="PF07557"/>
    </source>
</evidence>
<dbReference type="GO" id="GO:0051301">
    <property type="term" value="P:cell division"/>
    <property type="evidence" value="ECO:0007669"/>
    <property type="project" value="UniProtKB-KW"/>
</dbReference>
<feature type="region of interest" description="Disordered" evidence="10">
    <location>
        <begin position="300"/>
        <end position="399"/>
    </location>
</feature>
<dbReference type="EMBL" id="KV878582">
    <property type="protein sequence ID" value="OJJ63246.1"/>
    <property type="molecule type" value="Genomic_DNA"/>
</dbReference>
<keyword evidence="5" id="KW-0159">Chromosome partition</keyword>
<feature type="compositionally biased region" description="Basic and acidic residues" evidence="10">
    <location>
        <begin position="449"/>
        <end position="458"/>
    </location>
</feature>
<feature type="coiled-coil region" evidence="9">
    <location>
        <begin position="39"/>
        <end position="73"/>
    </location>
</feature>
<evidence type="ECO:0000256" key="2">
    <source>
        <dbReference type="ARBA" id="ARBA00010845"/>
    </source>
</evidence>
<dbReference type="STRING" id="1036612.A0A1L9TUZ3"/>
<evidence type="ECO:0000256" key="10">
    <source>
        <dbReference type="SAM" id="MobiDB-lite"/>
    </source>
</evidence>
<feature type="region of interest" description="Disordered" evidence="10">
    <location>
        <begin position="169"/>
        <end position="202"/>
    </location>
</feature>
<evidence type="ECO:0000256" key="4">
    <source>
        <dbReference type="ARBA" id="ARBA00022618"/>
    </source>
</evidence>
<feature type="region of interest" description="Disordered" evidence="10">
    <location>
        <begin position="660"/>
        <end position="695"/>
    </location>
</feature>
<evidence type="ECO:0000313" key="13">
    <source>
        <dbReference type="EMBL" id="OJJ63246.1"/>
    </source>
</evidence>
<keyword evidence="4" id="KW-0132">Cell division</keyword>
<dbReference type="GeneID" id="63760223"/>
<accession>A0A1L9TUZ3</accession>
<dbReference type="InterPro" id="IPR011515">
    <property type="entry name" value="Shugoshin_C"/>
</dbReference>
<feature type="compositionally biased region" description="Polar residues" evidence="10">
    <location>
        <begin position="193"/>
        <end position="202"/>
    </location>
</feature>
<comment type="subcellular location">
    <subcellularLocation>
        <location evidence="1">Chromosome</location>
        <location evidence="1">Centromere</location>
    </subcellularLocation>
</comment>
<evidence type="ECO:0000256" key="6">
    <source>
        <dbReference type="ARBA" id="ARBA00023054"/>
    </source>
</evidence>
<dbReference type="Pfam" id="PF07557">
    <property type="entry name" value="Shugoshin_C"/>
    <property type="match status" value="1"/>
</dbReference>
<dbReference type="RefSeq" id="XP_040707052.1">
    <property type="nucleotide sequence ID" value="XM_040844150.1"/>
</dbReference>
<evidence type="ECO:0000256" key="3">
    <source>
        <dbReference type="ARBA" id="ARBA00022454"/>
    </source>
</evidence>
<feature type="compositionally biased region" description="Polar residues" evidence="10">
    <location>
        <begin position="314"/>
        <end position="324"/>
    </location>
</feature>
<evidence type="ECO:0000256" key="9">
    <source>
        <dbReference type="SAM" id="Coils"/>
    </source>
</evidence>
<feature type="compositionally biased region" description="Polar residues" evidence="10">
    <location>
        <begin position="357"/>
        <end position="371"/>
    </location>
</feature>
<dbReference type="AlphaFoldDB" id="A0A1L9TUZ3"/>
<feature type="compositionally biased region" description="Basic and acidic residues" evidence="10">
    <location>
        <begin position="111"/>
        <end position="125"/>
    </location>
</feature>
<dbReference type="Pfam" id="PF07558">
    <property type="entry name" value="Shugoshin_N"/>
    <property type="match status" value="1"/>
</dbReference>
<keyword evidence="14" id="KW-1185">Reference proteome</keyword>
<feature type="region of interest" description="Disordered" evidence="10">
    <location>
        <begin position="600"/>
        <end position="622"/>
    </location>
</feature>
<feature type="region of interest" description="Disordered" evidence="10">
    <location>
        <begin position="109"/>
        <end position="139"/>
    </location>
</feature>
<evidence type="ECO:0000256" key="7">
    <source>
        <dbReference type="ARBA" id="ARBA00023306"/>
    </source>
</evidence>
<dbReference type="InterPro" id="IPR011516">
    <property type="entry name" value="Shugoshin_N"/>
</dbReference>
<dbReference type="GO" id="GO:0005634">
    <property type="term" value="C:nucleus"/>
    <property type="evidence" value="ECO:0007669"/>
    <property type="project" value="InterPro"/>
</dbReference>
<evidence type="ECO:0000313" key="14">
    <source>
        <dbReference type="Proteomes" id="UP000184356"/>
    </source>
</evidence>
<keyword evidence="8" id="KW-0137">Centromere</keyword>
<evidence type="ECO:0000256" key="1">
    <source>
        <dbReference type="ARBA" id="ARBA00004584"/>
    </source>
</evidence>
<gene>
    <name evidence="13" type="ORF">ASPSYDRAFT_25342</name>
</gene>
<feature type="compositionally biased region" description="Basic and acidic residues" evidence="10">
    <location>
        <begin position="527"/>
        <end position="543"/>
    </location>
</feature>
<feature type="region of interest" description="Disordered" evidence="10">
    <location>
        <begin position="422"/>
        <end position="543"/>
    </location>
</feature>
<evidence type="ECO:0000256" key="8">
    <source>
        <dbReference type="ARBA" id="ARBA00023328"/>
    </source>
</evidence>